<comment type="subcellular location">
    <subcellularLocation>
        <location evidence="1">Membrane</location>
        <topology evidence="1">Multi-pass membrane protein</topology>
    </subcellularLocation>
</comment>
<evidence type="ECO:0000256" key="3">
    <source>
        <dbReference type="ARBA" id="ARBA00022516"/>
    </source>
</evidence>
<keyword evidence="12" id="KW-1185">Reference proteome</keyword>
<sequence>MVAVKSRSKSLRDTEIAINKNSTLESVLIAISKNNKGISKYRLRVTYLKESKQVPITEESFFNEGNNKDIELFVKDLGPQISWRLVFVIEYLGPLLVHSLVYYLSLNPKFMAKFGTSKINNVDPALNRIAFFMVMGHYLKREIETLFVHKFTLATMPLFNVFKNSFHYWILNGIIALGYLGYGFVVPNCCYEKTLNYVGLNNLNTLVSLFVLSEAWNAYIHIRLRIFGDQQRKIGNNTKRVPISTGIFKIFVAPNYTFEVWSWIWFALAFKLNLFAVFFVTVSATQMYLWAMKKNRRYGTKRSFIIPFIF</sequence>
<gene>
    <name evidence="11" type="ORF">KABA2_02S13662</name>
</gene>
<dbReference type="InterPro" id="IPR001104">
    <property type="entry name" value="3-oxo-5_a-steroid_4-DH_C"/>
</dbReference>
<reference evidence="11 12" key="1">
    <citation type="submission" date="2020-05" db="EMBL/GenBank/DDBJ databases">
        <authorList>
            <person name="Casaregola S."/>
            <person name="Devillers H."/>
            <person name="Grondin C."/>
        </authorList>
    </citation>
    <scope>NUCLEOTIDE SEQUENCE [LARGE SCALE GENOMIC DNA]</scope>
    <source>
        <strain evidence="11 12">CLIB 1767</strain>
    </source>
</reference>
<evidence type="ECO:0000313" key="12">
    <source>
        <dbReference type="Proteomes" id="UP000644660"/>
    </source>
</evidence>
<accession>A0A8H2VDC4</accession>
<organism evidence="11 12">
    <name type="scientific">Maudiozyma barnettii</name>
    <dbReference type="NCBI Taxonomy" id="61262"/>
    <lineage>
        <taxon>Eukaryota</taxon>
        <taxon>Fungi</taxon>
        <taxon>Dikarya</taxon>
        <taxon>Ascomycota</taxon>
        <taxon>Saccharomycotina</taxon>
        <taxon>Saccharomycetes</taxon>
        <taxon>Saccharomycetales</taxon>
        <taxon>Saccharomycetaceae</taxon>
        <taxon>Maudiozyma</taxon>
    </lineage>
</organism>
<name>A0A8H2VDC4_9SACH</name>
<keyword evidence="6" id="KW-0560">Oxidoreductase</keyword>
<feature type="transmembrane region" description="Helical" evidence="9">
    <location>
        <begin position="197"/>
        <end position="220"/>
    </location>
</feature>
<evidence type="ECO:0000256" key="6">
    <source>
        <dbReference type="ARBA" id="ARBA00023002"/>
    </source>
</evidence>
<comment type="caution">
    <text evidence="11">The sequence shown here is derived from an EMBL/GenBank/DDBJ whole genome shotgun (WGS) entry which is preliminary data.</text>
</comment>
<feature type="transmembrane region" description="Helical" evidence="9">
    <location>
        <begin position="81"/>
        <end position="104"/>
    </location>
</feature>
<evidence type="ECO:0000256" key="4">
    <source>
        <dbReference type="ARBA" id="ARBA00022692"/>
    </source>
</evidence>
<dbReference type="PANTHER" id="PTHR10556:SF28">
    <property type="entry name" value="VERY-LONG-CHAIN ENOYL-COA REDUCTASE"/>
    <property type="match status" value="1"/>
</dbReference>
<dbReference type="PROSITE" id="PS50244">
    <property type="entry name" value="S5A_REDUCTASE"/>
    <property type="match status" value="1"/>
</dbReference>
<evidence type="ECO:0000259" key="10">
    <source>
        <dbReference type="Pfam" id="PF02544"/>
    </source>
</evidence>
<comment type="similarity">
    <text evidence="2">Belongs to the steroid 5-alpha reductase family.</text>
</comment>
<protein>
    <submittedName>
        <fullName evidence="11">Similar to Saccharomyces cerevisiae YDL015C TSC13 Enoyl reductase that catalyzes the last step in each cycle of very long chain fatty acid elongation</fullName>
    </submittedName>
</protein>
<evidence type="ECO:0000256" key="5">
    <source>
        <dbReference type="ARBA" id="ARBA00022989"/>
    </source>
</evidence>
<feature type="transmembrane region" description="Helical" evidence="9">
    <location>
        <begin position="264"/>
        <end position="291"/>
    </location>
</feature>
<dbReference type="GeneID" id="64856340"/>
<dbReference type="GO" id="GO:0016020">
    <property type="term" value="C:membrane"/>
    <property type="evidence" value="ECO:0007669"/>
    <property type="project" value="UniProtKB-SubCell"/>
</dbReference>
<feature type="transmembrane region" description="Helical" evidence="9">
    <location>
        <begin position="166"/>
        <end position="185"/>
    </location>
</feature>
<dbReference type="EMBL" id="CAEFZW010000002">
    <property type="protein sequence ID" value="CAB4253184.1"/>
    <property type="molecule type" value="Genomic_DNA"/>
</dbReference>
<dbReference type="Pfam" id="PF02544">
    <property type="entry name" value="Steroid_dh"/>
    <property type="match status" value="1"/>
</dbReference>
<dbReference type="GO" id="GO:0042761">
    <property type="term" value="P:very long-chain fatty acid biosynthetic process"/>
    <property type="evidence" value="ECO:0007669"/>
    <property type="project" value="TreeGrafter"/>
</dbReference>
<evidence type="ECO:0000256" key="2">
    <source>
        <dbReference type="ARBA" id="ARBA00007742"/>
    </source>
</evidence>
<keyword evidence="5 9" id="KW-1133">Transmembrane helix</keyword>
<dbReference type="Proteomes" id="UP000644660">
    <property type="component" value="Unassembled WGS sequence"/>
</dbReference>
<proteinExistence type="inferred from homology"/>
<dbReference type="OrthoDB" id="540503at2759"/>
<evidence type="ECO:0000256" key="7">
    <source>
        <dbReference type="ARBA" id="ARBA00023098"/>
    </source>
</evidence>
<feature type="domain" description="3-oxo-5-alpha-steroid 4-dehydrogenase C-terminal" evidence="10">
    <location>
        <begin position="155"/>
        <end position="310"/>
    </location>
</feature>
<dbReference type="PANTHER" id="PTHR10556">
    <property type="entry name" value="3-OXO-5-ALPHA-STEROID 4-DEHYDROGENASE"/>
    <property type="match status" value="1"/>
</dbReference>
<evidence type="ECO:0000313" key="11">
    <source>
        <dbReference type="EMBL" id="CAB4253184.1"/>
    </source>
</evidence>
<keyword evidence="8 9" id="KW-0472">Membrane</keyword>
<dbReference type="InterPro" id="IPR039357">
    <property type="entry name" value="SRD5A/TECR"/>
</dbReference>
<dbReference type="RefSeq" id="XP_041405222.1">
    <property type="nucleotide sequence ID" value="XM_041549288.1"/>
</dbReference>
<evidence type="ECO:0000256" key="8">
    <source>
        <dbReference type="ARBA" id="ARBA00023136"/>
    </source>
</evidence>
<dbReference type="AlphaFoldDB" id="A0A8H2VDC4"/>
<keyword evidence="4 9" id="KW-0812">Transmembrane</keyword>
<keyword evidence="7" id="KW-0443">Lipid metabolism</keyword>
<keyword evidence="3" id="KW-0444">Lipid biosynthesis</keyword>
<evidence type="ECO:0000256" key="1">
    <source>
        <dbReference type="ARBA" id="ARBA00004141"/>
    </source>
</evidence>
<dbReference type="GO" id="GO:0016627">
    <property type="term" value="F:oxidoreductase activity, acting on the CH-CH group of donors"/>
    <property type="evidence" value="ECO:0007669"/>
    <property type="project" value="InterPro"/>
</dbReference>
<evidence type="ECO:0000256" key="9">
    <source>
        <dbReference type="SAM" id="Phobius"/>
    </source>
</evidence>